<dbReference type="FunFam" id="1.10.630.10:FF:000018">
    <property type="entry name" value="Cytochrome P450 monooxygenase"/>
    <property type="match status" value="1"/>
</dbReference>
<keyword evidence="7 10" id="KW-0503">Monooxygenase</keyword>
<dbReference type="SUPFAM" id="SSF48264">
    <property type="entry name" value="Cytochrome P450"/>
    <property type="match status" value="1"/>
</dbReference>
<sequence length="366" mass="40938">MWVVTRYDDVLEVLRDHRTFSSANAVQASVKPPPPEVLAVLREGWPLRPTLTESDEPVHRRLRAPVSRVFTPKRVADLDPRLRAATDELIDSFVADGHADVIERFGWPLPLVAIGDILGVPREDIPMLHRWSYNWLRLSQPTDPVERRVEYARDVVAMQRYFMAALEQRAACPTDDLMSGLLAASGDELTMVEMTRIPMNLIIAGHVTVTRAIGNGLVALLDHPDQLDRVRRDSALADTMVEEILRYENPAQGLFRAVTEETELGGVRLPVGARLMVHFGSANRDAAFEDADAFDVTRDSANRHLAFGKGIHACIGAPLARLELRIALPRLLDRLPNLRLAGPGATERDVIFFARGFRRVEMAWDA</sequence>
<accession>A0A562IIQ7</accession>
<dbReference type="Pfam" id="PF00067">
    <property type="entry name" value="p450"/>
    <property type="match status" value="1"/>
</dbReference>
<dbReference type="PANTHER" id="PTHR46696:SF4">
    <property type="entry name" value="BIOTIN BIOSYNTHESIS CYTOCHROME P450"/>
    <property type="match status" value="1"/>
</dbReference>
<evidence type="ECO:0000256" key="3">
    <source>
        <dbReference type="ARBA" id="ARBA00022723"/>
    </source>
</evidence>
<dbReference type="AlphaFoldDB" id="A0A562IIQ7"/>
<dbReference type="RefSeq" id="WP_145776845.1">
    <property type="nucleotide sequence ID" value="NZ_BAAATQ010000308.1"/>
</dbReference>
<evidence type="ECO:0000256" key="7">
    <source>
        <dbReference type="ARBA" id="ARBA00023033"/>
    </source>
</evidence>
<dbReference type="Proteomes" id="UP000319825">
    <property type="component" value="Unassembled WGS sequence"/>
</dbReference>
<keyword evidence="5 10" id="KW-0560">Oxidoreductase</keyword>
<dbReference type="GO" id="GO:0006707">
    <property type="term" value="P:cholesterol catabolic process"/>
    <property type="evidence" value="ECO:0007669"/>
    <property type="project" value="TreeGrafter"/>
</dbReference>
<dbReference type="InterPro" id="IPR017972">
    <property type="entry name" value="Cyt_P450_CS"/>
</dbReference>
<dbReference type="PRINTS" id="PR00359">
    <property type="entry name" value="BP450"/>
</dbReference>
<keyword evidence="4" id="KW-0521">NADP</keyword>
<dbReference type="PANTHER" id="PTHR46696">
    <property type="entry name" value="P450, PUTATIVE (EUROFUNG)-RELATED"/>
    <property type="match status" value="1"/>
</dbReference>
<protein>
    <submittedName>
        <fullName evidence="11">Cytochrome P450</fullName>
    </submittedName>
</protein>
<proteinExistence type="inferred from homology"/>
<evidence type="ECO:0000256" key="6">
    <source>
        <dbReference type="ARBA" id="ARBA00023004"/>
    </source>
</evidence>
<dbReference type="Gene3D" id="1.10.630.10">
    <property type="entry name" value="Cytochrome P450"/>
    <property type="match status" value="1"/>
</dbReference>
<reference evidence="11 12" key="1">
    <citation type="submission" date="2019-07" db="EMBL/GenBank/DDBJ databases">
        <title>R&amp;d 2014.</title>
        <authorList>
            <person name="Klenk H.-P."/>
        </authorList>
    </citation>
    <scope>NUCLEOTIDE SEQUENCE [LARGE SCALE GENOMIC DNA]</scope>
    <source>
        <strain evidence="11 12">DSM 43868</strain>
    </source>
</reference>
<dbReference type="GO" id="GO:0020037">
    <property type="term" value="F:heme binding"/>
    <property type="evidence" value="ECO:0007669"/>
    <property type="project" value="InterPro"/>
</dbReference>
<dbReference type="GO" id="GO:0017000">
    <property type="term" value="P:antibiotic biosynthetic process"/>
    <property type="evidence" value="ECO:0007669"/>
    <property type="project" value="UniProtKB-KW"/>
</dbReference>
<dbReference type="PROSITE" id="PS00086">
    <property type="entry name" value="CYTOCHROME_P450"/>
    <property type="match status" value="1"/>
</dbReference>
<dbReference type="GO" id="GO:0036199">
    <property type="term" value="F:cholest-4-en-3-one 26-monooxygenase activity"/>
    <property type="evidence" value="ECO:0007669"/>
    <property type="project" value="TreeGrafter"/>
</dbReference>
<keyword evidence="6 10" id="KW-0408">Iron</keyword>
<dbReference type="InterPro" id="IPR036396">
    <property type="entry name" value="Cyt_P450_sf"/>
</dbReference>
<dbReference type="OrthoDB" id="4156795at2"/>
<evidence type="ECO:0000256" key="10">
    <source>
        <dbReference type="RuleBase" id="RU000461"/>
    </source>
</evidence>
<keyword evidence="8" id="KW-0045">Antibiotic biosynthesis</keyword>
<comment type="pathway">
    <text evidence="9">Antibiotic biosynthesis; mycinamicin biosynthesis.</text>
</comment>
<organism evidence="11 12">
    <name type="scientific">Micromonospora olivasterospora</name>
    <dbReference type="NCBI Taxonomy" id="1880"/>
    <lineage>
        <taxon>Bacteria</taxon>
        <taxon>Bacillati</taxon>
        <taxon>Actinomycetota</taxon>
        <taxon>Actinomycetes</taxon>
        <taxon>Micromonosporales</taxon>
        <taxon>Micromonosporaceae</taxon>
        <taxon>Micromonospora</taxon>
    </lineage>
</organism>
<comment type="similarity">
    <text evidence="1 10">Belongs to the cytochrome P450 family.</text>
</comment>
<evidence type="ECO:0000256" key="5">
    <source>
        <dbReference type="ARBA" id="ARBA00023002"/>
    </source>
</evidence>
<evidence type="ECO:0000313" key="12">
    <source>
        <dbReference type="Proteomes" id="UP000319825"/>
    </source>
</evidence>
<dbReference type="EMBL" id="VLKE01000001">
    <property type="protein sequence ID" value="TWH70605.1"/>
    <property type="molecule type" value="Genomic_DNA"/>
</dbReference>
<keyword evidence="12" id="KW-1185">Reference proteome</keyword>
<evidence type="ECO:0000256" key="4">
    <source>
        <dbReference type="ARBA" id="ARBA00022857"/>
    </source>
</evidence>
<dbReference type="GO" id="GO:0008395">
    <property type="term" value="F:steroid hydroxylase activity"/>
    <property type="evidence" value="ECO:0007669"/>
    <property type="project" value="TreeGrafter"/>
</dbReference>
<evidence type="ECO:0000256" key="2">
    <source>
        <dbReference type="ARBA" id="ARBA00022617"/>
    </source>
</evidence>
<dbReference type="InterPro" id="IPR002397">
    <property type="entry name" value="Cyt_P450_B"/>
</dbReference>
<evidence type="ECO:0000256" key="9">
    <source>
        <dbReference type="ARBA" id="ARBA00060683"/>
    </source>
</evidence>
<dbReference type="GO" id="GO:0005506">
    <property type="term" value="F:iron ion binding"/>
    <property type="evidence" value="ECO:0007669"/>
    <property type="project" value="InterPro"/>
</dbReference>
<name>A0A562IIQ7_MICOL</name>
<keyword evidence="2 10" id="KW-0349">Heme</keyword>
<dbReference type="InterPro" id="IPR001128">
    <property type="entry name" value="Cyt_P450"/>
</dbReference>
<gene>
    <name evidence="11" type="ORF">JD77_05630</name>
</gene>
<comment type="caution">
    <text evidence="11">The sequence shown here is derived from an EMBL/GenBank/DDBJ whole genome shotgun (WGS) entry which is preliminary data.</text>
</comment>
<keyword evidence="3 10" id="KW-0479">Metal-binding</keyword>
<evidence type="ECO:0000256" key="8">
    <source>
        <dbReference type="ARBA" id="ARBA00023194"/>
    </source>
</evidence>
<evidence type="ECO:0000256" key="1">
    <source>
        <dbReference type="ARBA" id="ARBA00010617"/>
    </source>
</evidence>
<evidence type="ECO:0000313" key="11">
    <source>
        <dbReference type="EMBL" id="TWH70605.1"/>
    </source>
</evidence>